<dbReference type="OrthoDB" id="5235700at2759"/>
<feature type="region of interest" description="Disordered" evidence="1">
    <location>
        <begin position="216"/>
        <end position="287"/>
    </location>
</feature>
<name>A0A2N3N5S0_9PEZI</name>
<gene>
    <name evidence="2" type="ORF">jhhlp_006330</name>
</gene>
<dbReference type="AlphaFoldDB" id="A0A2N3N5S0"/>
<reference evidence="2 3" key="1">
    <citation type="journal article" date="2017" name="G3 (Bethesda)">
        <title>First Draft Genome Sequence of the Pathogenic Fungus Lomentospora prolificans (Formerly Scedosporium prolificans).</title>
        <authorList>
            <person name="Luo R."/>
            <person name="Zimin A."/>
            <person name="Workman R."/>
            <person name="Fan Y."/>
            <person name="Pertea G."/>
            <person name="Grossman N."/>
            <person name="Wear M.P."/>
            <person name="Jia B."/>
            <person name="Miller H."/>
            <person name="Casadevall A."/>
            <person name="Timp W."/>
            <person name="Zhang S.X."/>
            <person name="Salzberg S.L."/>
        </authorList>
    </citation>
    <scope>NUCLEOTIDE SEQUENCE [LARGE SCALE GENOMIC DNA]</scope>
    <source>
        <strain evidence="2 3">JHH-5317</strain>
    </source>
</reference>
<accession>A0A2N3N5S0</accession>
<dbReference type="VEuPathDB" id="FungiDB:jhhlp_006330"/>
<dbReference type="EMBL" id="NLAX01000701">
    <property type="protein sequence ID" value="PKS07722.1"/>
    <property type="molecule type" value="Genomic_DNA"/>
</dbReference>
<dbReference type="InParanoid" id="A0A2N3N5S0"/>
<dbReference type="Proteomes" id="UP000233524">
    <property type="component" value="Unassembled WGS sequence"/>
</dbReference>
<keyword evidence="3" id="KW-1185">Reference proteome</keyword>
<feature type="compositionally biased region" description="Pro residues" evidence="1">
    <location>
        <begin position="180"/>
        <end position="192"/>
    </location>
</feature>
<sequence>MPVASSPNVDWLPLEMHNLASATNPTNTHVSFLLKHTWNGLAIFAIFVIVRHSARRIIVWRRGTTTSSTTHNHPATAPLEKYALPQHQPGAPRAKPVLLSSPQPYQSLHYLFPPPAPPPFWMMDDQAREFSTSSCRDNGAFGQGSIPRPGSQVDGSALHDSGSSPRPRPEPTLQRYVMMRPPPPPPLTPPALSPSLFSRNDHRLYHSTRELDSSFIHQPNPDYLASTSPSISSAAPTSPTFAKSRPVDIPAPLQQHHSDSSGSGTTQDERSGNASHGGMLLSNSFPTTNPFLPPAPPGHEGYPLPEKGVEVQGEVISVTDGYGTGWTRHTRVYGGGVCLACAASGGEGGFYGATAFRPDDRG</sequence>
<comment type="caution">
    <text evidence="2">The sequence shown here is derived from an EMBL/GenBank/DDBJ whole genome shotgun (WGS) entry which is preliminary data.</text>
</comment>
<organism evidence="2 3">
    <name type="scientific">Lomentospora prolificans</name>
    <dbReference type="NCBI Taxonomy" id="41688"/>
    <lineage>
        <taxon>Eukaryota</taxon>
        <taxon>Fungi</taxon>
        <taxon>Dikarya</taxon>
        <taxon>Ascomycota</taxon>
        <taxon>Pezizomycotina</taxon>
        <taxon>Sordariomycetes</taxon>
        <taxon>Hypocreomycetidae</taxon>
        <taxon>Microascales</taxon>
        <taxon>Microascaceae</taxon>
        <taxon>Lomentospora</taxon>
    </lineage>
</organism>
<feature type="compositionally biased region" description="Low complexity" evidence="1">
    <location>
        <begin position="225"/>
        <end position="240"/>
    </location>
</feature>
<evidence type="ECO:0000313" key="2">
    <source>
        <dbReference type="EMBL" id="PKS07722.1"/>
    </source>
</evidence>
<proteinExistence type="predicted"/>
<evidence type="ECO:0000313" key="3">
    <source>
        <dbReference type="Proteomes" id="UP000233524"/>
    </source>
</evidence>
<evidence type="ECO:0000256" key="1">
    <source>
        <dbReference type="SAM" id="MobiDB-lite"/>
    </source>
</evidence>
<feature type="region of interest" description="Disordered" evidence="1">
    <location>
        <begin position="132"/>
        <end position="198"/>
    </location>
</feature>
<protein>
    <submittedName>
        <fullName evidence="2">Uncharacterized protein</fullName>
    </submittedName>
</protein>